<dbReference type="InterPro" id="IPR036388">
    <property type="entry name" value="WH-like_DNA-bd_sf"/>
</dbReference>
<organism evidence="2 3">
    <name type="scientific">Rubellimicrobium mesophilum DSM 19309</name>
    <dbReference type="NCBI Taxonomy" id="442562"/>
    <lineage>
        <taxon>Bacteria</taxon>
        <taxon>Pseudomonadati</taxon>
        <taxon>Pseudomonadota</taxon>
        <taxon>Alphaproteobacteria</taxon>
        <taxon>Rhodobacterales</taxon>
        <taxon>Roseobacteraceae</taxon>
        <taxon>Rubellimicrobium</taxon>
    </lineage>
</organism>
<dbReference type="InterPro" id="IPR010921">
    <property type="entry name" value="Trp_repressor/repl_initiator"/>
</dbReference>
<name>A0A017HKX4_9RHOB</name>
<gene>
    <name evidence="2" type="ORF">Rumeso_03223</name>
</gene>
<dbReference type="AlphaFoldDB" id="A0A017HKX4"/>
<dbReference type="SUPFAM" id="SSF48295">
    <property type="entry name" value="TrpR-like"/>
    <property type="match status" value="1"/>
</dbReference>
<dbReference type="STRING" id="442562.Rumeso_03223"/>
<dbReference type="Gene3D" id="1.10.10.10">
    <property type="entry name" value="Winged helix-like DNA-binding domain superfamily/Winged helix DNA-binding domain"/>
    <property type="match status" value="1"/>
</dbReference>
<comment type="similarity">
    <text evidence="1">Belongs to the transposase 8 family.</text>
</comment>
<dbReference type="RefSeq" id="WP_037278081.1">
    <property type="nucleotide sequence ID" value="NZ_KK088553.1"/>
</dbReference>
<dbReference type="PANTHER" id="PTHR37936:SF3">
    <property type="entry name" value="TRANSPOSASE INSC FOR INSERTION ELEMENT IS2A-RELATED"/>
    <property type="match status" value="1"/>
</dbReference>
<dbReference type="GO" id="GO:0004803">
    <property type="term" value="F:transposase activity"/>
    <property type="evidence" value="ECO:0007669"/>
    <property type="project" value="InterPro"/>
</dbReference>
<dbReference type="GO" id="GO:0043565">
    <property type="term" value="F:sequence-specific DNA binding"/>
    <property type="evidence" value="ECO:0007669"/>
    <property type="project" value="InterPro"/>
</dbReference>
<keyword evidence="3" id="KW-1185">Reference proteome</keyword>
<dbReference type="Proteomes" id="UP000019666">
    <property type="component" value="Unassembled WGS sequence"/>
</dbReference>
<sequence>MEVLSASGVGRRRGWTDEDKVRIVEESLRGARQGAPTARRHGISRSLLTRWRREFREGLLRAEGPFGFTPLQIAPEVPRPAREETCRSQAGQDRIEVMLTNGRRLVIGAGVDLERLARLVRVLERA</sequence>
<evidence type="ECO:0000313" key="2">
    <source>
        <dbReference type="EMBL" id="EYD75127.1"/>
    </source>
</evidence>
<dbReference type="PANTHER" id="PTHR37936">
    <property type="entry name" value="TRANSPOSASE INSC FOR INSERTION ELEMENT IS2A-RELATED"/>
    <property type="match status" value="1"/>
</dbReference>
<dbReference type="HOGENOM" id="CLU_113764_1_0_5"/>
<proteinExistence type="inferred from homology"/>
<comment type="caution">
    <text evidence="2">The sequence shown here is derived from an EMBL/GenBank/DDBJ whole genome shotgun (WGS) entry which is preliminary data.</text>
</comment>
<dbReference type="NCBIfam" id="NF047595">
    <property type="entry name" value="IS66_ISRel24_TnpA"/>
    <property type="match status" value="1"/>
</dbReference>
<protein>
    <submittedName>
        <fullName evidence="2">Putative insertion sequence transposase protein</fullName>
    </submittedName>
</protein>
<accession>A0A017HKX4</accession>
<evidence type="ECO:0000256" key="1">
    <source>
        <dbReference type="ARBA" id="ARBA00009964"/>
    </source>
</evidence>
<dbReference type="GO" id="GO:0006313">
    <property type="term" value="P:DNA transposition"/>
    <property type="evidence" value="ECO:0007669"/>
    <property type="project" value="InterPro"/>
</dbReference>
<dbReference type="EMBL" id="AOSK01000091">
    <property type="protein sequence ID" value="EYD75127.1"/>
    <property type="molecule type" value="Genomic_DNA"/>
</dbReference>
<evidence type="ECO:0000313" key="3">
    <source>
        <dbReference type="Proteomes" id="UP000019666"/>
    </source>
</evidence>
<reference evidence="2 3" key="1">
    <citation type="submission" date="2013-02" db="EMBL/GenBank/DDBJ databases">
        <authorList>
            <person name="Fiebig A."/>
            <person name="Goeker M."/>
            <person name="Klenk H.-P.P."/>
        </authorList>
    </citation>
    <scope>NUCLEOTIDE SEQUENCE [LARGE SCALE GENOMIC DNA]</scope>
    <source>
        <strain evidence="2 3">DSM 19309</strain>
    </source>
</reference>
<dbReference type="InterPro" id="IPR002514">
    <property type="entry name" value="Transposase_8"/>
</dbReference>
<dbReference type="Pfam" id="PF01527">
    <property type="entry name" value="HTH_Tnp_1"/>
    <property type="match status" value="1"/>
</dbReference>